<evidence type="ECO:0000256" key="1">
    <source>
        <dbReference type="SAM" id="Phobius"/>
    </source>
</evidence>
<sequence length="181" mass="21595">MRVFYNKLWARITESRWTISYISFAVLQMIIAIVIEAIILQKNENSYGTLTTYMGDDDKENFEKIVYKKYTYTQYSKQFQSIIHGNIWFMVFEAFLTALCFSSLFFQNTIEVISIAIINVCLIFFAGVQIYQSNKWIIRVNSQIELDLKEISLTKDVIPWEALQLNDRFYFRFDSFWIQII</sequence>
<keyword evidence="3" id="KW-1185">Reference proteome</keyword>
<gene>
    <name evidence="2" type="ORF">RirG_126780</name>
</gene>
<reference evidence="2 3" key="1">
    <citation type="submission" date="2014-02" db="EMBL/GenBank/DDBJ databases">
        <title>Single nucleus genome sequencing reveals high similarity among nuclei of an endomycorrhizal fungus.</title>
        <authorList>
            <person name="Lin K."/>
            <person name="Geurts R."/>
            <person name="Zhang Z."/>
            <person name="Limpens E."/>
            <person name="Saunders D.G."/>
            <person name="Mu D."/>
            <person name="Pang E."/>
            <person name="Cao H."/>
            <person name="Cha H."/>
            <person name="Lin T."/>
            <person name="Zhou Q."/>
            <person name="Shang Y."/>
            <person name="Li Y."/>
            <person name="Ivanov S."/>
            <person name="Sharma T."/>
            <person name="Velzen R.V."/>
            <person name="Ruijter N.D."/>
            <person name="Aanen D.K."/>
            <person name="Win J."/>
            <person name="Kamoun S."/>
            <person name="Bisseling T."/>
            <person name="Huang S."/>
        </authorList>
    </citation>
    <scope>NUCLEOTIDE SEQUENCE [LARGE SCALE GENOMIC DNA]</scope>
    <source>
        <strain evidence="3">DAOM197198w</strain>
    </source>
</reference>
<proteinExistence type="predicted"/>
<keyword evidence="1" id="KW-0812">Transmembrane</keyword>
<keyword evidence="1" id="KW-0472">Membrane</keyword>
<feature type="transmembrane region" description="Helical" evidence="1">
    <location>
        <begin position="112"/>
        <end position="131"/>
    </location>
</feature>
<feature type="transmembrane region" description="Helical" evidence="1">
    <location>
        <begin position="20"/>
        <end position="40"/>
    </location>
</feature>
<evidence type="ECO:0000313" key="2">
    <source>
        <dbReference type="EMBL" id="EXX66142.1"/>
    </source>
</evidence>
<dbReference type="HOGENOM" id="CLU_1489766_0_0_1"/>
<dbReference type="EMBL" id="JEMT01019485">
    <property type="protein sequence ID" value="EXX66142.1"/>
    <property type="molecule type" value="Genomic_DNA"/>
</dbReference>
<dbReference type="Proteomes" id="UP000022910">
    <property type="component" value="Unassembled WGS sequence"/>
</dbReference>
<keyword evidence="1" id="KW-1133">Transmembrane helix</keyword>
<dbReference type="AlphaFoldDB" id="A0A015J9E5"/>
<name>A0A015J9E5_RHIIW</name>
<dbReference type="OrthoDB" id="2448307at2759"/>
<protein>
    <submittedName>
        <fullName evidence="2">Uncharacterized protein</fullName>
    </submittedName>
</protein>
<evidence type="ECO:0000313" key="3">
    <source>
        <dbReference type="Proteomes" id="UP000022910"/>
    </source>
</evidence>
<accession>A0A015J9E5</accession>
<feature type="transmembrane region" description="Helical" evidence="1">
    <location>
        <begin position="87"/>
        <end position="106"/>
    </location>
</feature>
<comment type="caution">
    <text evidence="2">The sequence shown here is derived from an EMBL/GenBank/DDBJ whole genome shotgun (WGS) entry which is preliminary data.</text>
</comment>
<organism evidence="2 3">
    <name type="scientific">Rhizophagus irregularis (strain DAOM 197198w)</name>
    <name type="common">Glomus intraradices</name>
    <dbReference type="NCBI Taxonomy" id="1432141"/>
    <lineage>
        <taxon>Eukaryota</taxon>
        <taxon>Fungi</taxon>
        <taxon>Fungi incertae sedis</taxon>
        <taxon>Mucoromycota</taxon>
        <taxon>Glomeromycotina</taxon>
        <taxon>Glomeromycetes</taxon>
        <taxon>Glomerales</taxon>
        <taxon>Glomeraceae</taxon>
        <taxon>Rhizophagus</taxon>
    </lineage>
</organism>